<reference evidence="1 2" key="1">
    <citation type="submission" date="2018-05" db="EMBL/GenBank/DDBJ databases">
        <title>Genome sequencing and assembly of the regulated plant pathogen Lachnellula willkommii and related sister species for the development of diagnostic species identification markers.</title>
        <authorList>
            <person name="Giroux E."/>
            <person name="Bilodeau G."/>
        </authorList>
    </citation>
    <scope>NUCLEOTIDE SEQUENCE [LARGE SCALE GENOMIC DNA]</scope>
    <source>
        <strain evidence="1 2">CBS 268.59</strain>
    </source>
</reference>
<dbReference type="AlphaFoldDB" id="A0A8T9CIA7"/>
<name>A0A8T9CIA7_9HELO</name>
<dbReference type="OrthoDB" id="8118055at2759"/>
<dbReference type="Proteomes" id="UP000469558">
    <property type="component" value="Unassembled WGS sequence"/>
</dbReference>
<dbReference type="EMBL" id="QGMK01000188">
    <property type="protein sequence ID" value="TVY83484.1"/>
    <property type="molecule type" value="Genomic_DNA"/>
</dbReference>
<gene>
    <name evidence="1" type="ORF">LSUE1_G002716</name>
</gene>
<accession>A0A8T9CIA7</accession>
<evidence type="ECO:0000313" key="1">
    <source>
        <dbReference type="EMBL" id="TVY83484.1"/>
    </source>
</evidence>
<sequence length="99" mass="10919">MTNIPSFSPSPRSLKLVIVVNNDEEDEDEDGMGGNLFRPLLDKAQVTPSGLVRAYPIPMVFVGGGEEVLELLKRSRSLGLRRRYHIESQGLVVGNINVI</sequence>
<organism evidence="1 2">
    <name type="scientific">Lachnellula suecica</name>
    <dbReference type="NCBI Taxonomy" id="602035"/>
    <lineage>
        <taxon>Eukaryota</taxon>
        <taxon>Fungi</taxon>
        <taxon>Dikarya</taxon>
        <taxon>Ascomycota</taxon>
        <taxon>Pezizomycotina</taxon>
        <taxon>Leotiomycetes</taxon>
        <taxon>Helotiales</taxon>
        <taxon>Lachnaceae</taxon>
        <taxon>Lachnellula</taxon>
    </lineage>
</organism>
<protein>
    <submittedName>
        <fullName evidence="1">Uncharacterized protein</fullName>
    </submittedName>
</protein>
<comment type="caution">
    <text evidence="1">The sequence shown here is derived from an EMBL/GenBank/DDBJ whole genome shotgun (WGS) entry which is preliminary data.</text>
</comment>
<evidence type="ECO:0000313" key="2">
    <source>
        <dbReference type="Proteomes" id="UP000469558"/>
    </source>
</evidence>
<proteinExistence type="predicted"/>
<keyword evidence="2" id="KW-1185">Reference proteome</keyword>